<evidence type="ECO:0000256" key="9">
    <source>
        <dbReference type="HAMAP-Rule" id="MF_00060"/>
    </source>
</evidence>
<feature type="binding site" evidence="9">
    <location>
        <position position="99"/>
    </location>
    <ligand>
        <name>a divalent metal cation</name>
        <dbReference type="ChEBI" id="CHEBI:60240"/>
    </ligand>
</feature>
<evidence type="ECO:0000256" key="8">
    <source>
        <dbReference type="ARBA" id="ARBA00022801"/>
    </source>
</evidence>
<dbReference type="PANTHER" id="PTHR30457:SF0">
    <property type="entry name" value="PHOSPHATASE, PUTATIVE (AFU_ORTHOLOGUE AFUA_4G01070)-RELATED"/>
    <property type="match status" value="1"/>
</dbReference>
<evidence type="ECO:0000256" key="3">
    <source>
        <dbReference type="ARBA" id="ARBA00004496"/>
    </source>
</evidence>
<keyword evidence="7 9" id="KW-0547">Nucleotide-binding</keyword>
<reference evidence="11 12" key="1">
    <citation type="submission" date="2019-09" db="EMBL/GenBank/DDBJ databases">
        <title>Genome sequence and assembly of Adhaeribacter sp.</title>
        <authorList>
            <person name="Chhetri G."/>
        </authorList>
    </citation>
    <scope>NUCLEOTIDE SEQUENCE [LARGE SCALE GENOMIC DNA]</scope>
    <source>
        <strain evidence="11 12">DK36</strain>
    </source>
</reference>
<feature type="binding site" evidence="9">
    <location>
        <position position="42"/>
    </location>
    <ligand>
        <name>a divalent metal cation</name>
        <dbReference type="ChEBI" id="CHEBI:60240"/>
    </ligand>
</feature>
<dbReference type="NCBIfam" id="NF001492">
    <property type="entry name" value="PRK00346.2-2"/>
    <property type="match status" value="1"/>
</dbReference>
<protein>
    <recommendedName>
        <fullName evidence="9">5'-nucleotidase SurE</fullName>
        <ecNumber evidence="9">3.1.3.5</ecNumber>
    </recommendedName>
    <alternativeName>
        <fullName evidence="9">Nucleoside 5'-monophosphate phosphohydrolase</fullName>
    </alternativeName>
</protein>
<evidence type="ECO:0000256" key="1">
    <source>
        <dbReference type="ARBA" id="ARBA00000815"/>
    </source>
</evidence>
<accession>A0A5M6DJ08</accession>
<dbReference type="NCBIfam" id="TIGR00087">
    <property type="entry name" value="surE"/>
    <property type="match status" value="1"/>
</dbReference>
<evidence type="ECO:0000313" key="12">
    <source>
        <dbReference type="Proteomes" id="UP000323426"/>
    </source>
</evidence>
<dbReference type="EC" id="3.1.3.5" evidence="9"/>
<dbReference type="RefSeq" id="WP_150088054.1">
    <property type="nucleotide sequence ID" value="NZ_VWSF01000005.1"/>
</dbReference>
<sequence length="258" mass="28251">MSKPLILVSNDDGITAPGIRTLVNVMKKIGDVVVVAPDSPQSGMGHAITVGNTLRLDKSLAFDDVEAWECSGTPADCVKLAKHHVLKERQPDLVVSGINHGSNSSVSVLYSGTMSAAIEAAIEGLPAIGFSLCEFGHDADFSHTEEFVELIARQALKNGIPEGVALNVNFPKKSNKKIAGVKVCRQAQARWEEEFDERLDPNGRRYFWLTGNFINPDKGEDTDEWALAHNYVSIVPCQYDMTAHFAMARLNNEWELGK</sequence>
<comment type="catalytic activity">
    <reaction evidence="1 9">
        <text>a ribonucleoside 5'-phosphate + H2O = a ribonucleoside + phosphate</text>
        <dbReference type="Rhea" id="RHEA:12484"/>
        <dbReference type="ChEBI" id="CHEBI:15377"/>
        <dbReference type="ChEBI" id="CHEBI:18254"/>
        <dbReference type="ChEBI" id="CHEBI:43474"/>
        <dbReference type="ChEBI" id="CHEBI:58043"/>
        <dbReference type="EC" id="3.1.3.5"/>
    </reaction>
</comment>
<dbReference type="GO" id="GO:0005737">
    <property type="term" value="C:cytoplasm"/>
    <property type="evidence" value="ECO:0007669"/>
    <property type="project" value="UniProtKB-SubCell"/>
</dbReference>
<evidence type="ECO:0000259" key="10">
    <source>
        <dbReference type="Pfam" id="PF01975"/>
    </source>
</evidence>
<name>A0A5M6DJ08_9BACT</name>
<dbReference type="FunFam" id="3.40.1210.10:FF:000001">
    <property type="entry name" value="5'/3'-nucleotidase SurE"/>
    <property type="match status" value="1"/>
</dbReference>
<feature type="binding site" evidence="9">
    <location>
        <position position="11"/>
    </location>
    <ligand>
        <name>a divalent metal cation</name>
        <dbReference type="ChEBI" id="CHEBI:60240"/>
    </ligand>
</feature>
<dbReference type="GO" id="GO:0008253">
    <property type="term" value="F:5'-nucleotidase activity"/>
    <property type="evidence" value="ECO:0007669"/>
    <property type="project" value="UniProtKB-UniRule"/>
</dbReference>
<evidence type="ECO:0000256" key="4">
    <source>
        <dbReference type="ARBA" id="ARBA00011062"/>
    </source>
</evidence>
<dbReference type="Proteomes" id="UP000323426">
    <property type="component" value="Unassembled WGS sequence"/>
</dbReference>
<feature type="domain" description="Survival protein SurE-like phosphatase/nucleotidase" evidence="10">
    <location>
        <begin position="6"/>
        <end position="193"/>
    </location>
</feature>
<dbReference type="GO" id="GO:0046872">
    <property type="term" value="F:metal ion binding"/>
    <property type="evidence" value="ECO:0007669"/>
    <property type="project" value="UniProtKB-UniRule"/>
</dbReference>
<comment type="subcellular location">
    <subcellularLocation>
        <location evidence="3 9">Cytoplasm</location>
    </subcellularLocation>
</comment>
<proteinExistence type="inferred from homology"/>
<dbReference type="GO" id="GO:0000166">
    <property type="term" value="F:nucleotide binding"/>
    <property type="evidence" value="ECO:0007669"/>
    <property type="project" value="UniProtKB-KW"/>
</dbReference>
<dbReference type="InterPro" id="IPR030048">
    <property type="entry name" value="SurE"/>
</dbReference>
<evidence type="ECO:0000256" key="2">
    <source>
        <dbReference type="ARBA" id="ARBA00001946"/>
    </source>
</evidence>
<comment type="cofactor">
    <cofactor evidence="9">
        <name>a divalent metal cation</name>
        <dbReference type="ChEBI" id="CHEBI:60240"/>
    </cofactor>
    <text evidence="9">Binds 1 divalent metal cation per subunit.</text>
</comment>
<dbReference type="HAMAP" id="MF_00060">
    <property type="entry name" value="SurE"/>
    <property type="match status" value="1"/>
</dbReference>
<keyword evidence="8 9" id="KW-0378">Hydrolase</keyword>
<dbReference type="InterPro" id="IPR002828">
    <property type="entry name" value="SurE-like_Pase/nucleotidase"/>
</dbReference>
<evidence type="ECO:0000256" key="5">
    <source>
        <dbReference type="ARBA" id="ARBA00022490"/>
    </source>
</evidence>
<gene>
    <name evidence="9 11" type="primary">surE</name>
    <name evidence="11" type="ORF">F0145_08950</name>
</gene>
<dbReference type="SUPFAM" id="SSF64167">
    <property type="entry name" value="SurE-like"/>
    <property type="match status" value="1"/>
</dbReference>
<evidence type="ECO:0000313" key="11">
    <source>
        <dbReference type="EMBL" id="KAA5547443.1"/>
    </source>
</evidence>
<feature type="binding site" evidence="9">
    <location>
        <position position="12"/>
    </location>
    <ligand>
        <name>a divalent metal cation</name>
        <dbReference type="ChEBI" id="CHEBI:60240"/>
    </ligand>
</feature>
<dbReference type="EMBL" id="VWSF01000005">
    <property type="protein sequence ID" value="KAA5547443.1"/>
    <property type="molecule type" value="Genomic_DNA"/>
</dbReference>
<keyword evidence="5 9" id="KW-0963">Cytoplasm</keyword>
<comment type="similarity">
    <text evidence="4 9">Belongs to the SurE nucleotidase family.</text>
</comment>
<comment type="caution">
    <text evidence="11">The sequence shown here is derived from an EMBL/GenBank/DDBJ whole genome shotgun (WGS) entry which is preliminary data.</text>
</comment>
<comment type="cofactor">
    <cofactor evidence="2">
        <name>Mg(2+)</name>
        <dbReference type="ChEBI" id="CHEBI:18420"/>
    </cofactor>
</comment>
<evidence type="ECO:0000256" key="7">
    <source>
        <dbReference type="ARBA" id="ARBA00022741"/>
    </source>
</evidence>
<dbReference type="Pfam" id="PF01975">
    <property type="entry name" value="SurE"/>
    <property type="match status" value="1"/>
</dbReference>
<keyword evidence="12" id="KW-1185">Reference proteome</keyword>
<dbReference type="NCBIfam" id="NF001490">
    <property type="entry name" value="PRK00346.1-4"/>
    <property type="match status" value="1"/>
</dbReference>
<dbReference type="AlphaFoldDB" id="A0A5M6DJ08"/>
<organism evidence="11 12">
    <name type="scientific">Adhaeribacter rhizoryzae</name>
    <dbReference type="NCBI Taxonomy" id="2607907"/>
    <lineage>
        <taxon>Bacteria</taxon>
        <taxon>Pseudomonadati</taxon>
        <taxon>Bacteroidota</taxon>
        <taxon>Cytophagia</taxon>
        <taxon>Cytophagales</taxon>
        <taxon>Hymenobacteraceae</taxon>
        <taxon>Adhaeribacter</taxon>
    </lineage>
</organism>
<keyword evidence="6 9" id="KW-0479">Metal-binding</keyword>
<dbReference type="InterPro" id="IPR036523">
    <property type="entry name" value="SurE-like_sf"/>
</dbReference>
<dbReference type="Gene3D" id="3.40.1210.10">
    <property type="entry name" value="Survival protein SurE-like phosphatase/nucleotidase"/>
    <property type="match status" value="1"/>
</dbReference>
<comment type="function">
    <text evidence="9">Nucleotidase that shows phosphatase activity on nucleoside 5'-monophosphates.</text>
</comment>
<dbReference type="PANTHER" id="PTHR30457">
    <property type="entry name" value="5'-NUCLEOTIDASE SURE"/>
    <property type="match status" value="1"/>
</dbReference>
<evidence type="ECO:0000256" key="6">
    <source>
        <dbReference type="ARBA" id="ARBA00022723"/>
    </source>
</evidence>